<proteinExistence type="predicted"/>
<keyword evidence="1" id="KW-0472">Membrane</keyword>
<feature type="transmembrane region" description="Helical" evidence="1">
    <location>
        <begin position="190"/>
        <end position="207"/>
    </location>
</feature>
<feature type="transmembrane region" description="Helical" evidence="1">
    <location>
        <begin position="106"/>
        <end position="125"/>
    </location>
</feature>
<dbReference type="PANTHER" id="PTHR36435:SF1">
    <property type="entry name" value="CAAX AMINO TERMINAL PROTEASE FAMILY PROTEIN"/>
    <property type="match status" value="1"/>
</dbReference>
<keyword evidence="4" id="KW-1185">Reference proteome</keyword>
<keyword evidence="1" id="KW-0812">Transmembrane</keyword>
<comment type="caution">
    <text evidence="3">The sequence shown here is derived from an EMBL/GenBank/DDBJ whole genome shotgun (WGS) entry which is preliminary data.</text>
</comment>
<dbReference type="InterPro" id="IPR003675">
    <property type="entry name" value="Rce1/LyrA-like_dom"/>
</dbReference>
<evidence type="ECO:0000256" key="1">
    <source>
        <dbReference type="SAM" id="Phobius"/>
    </source>
</evidence>
<dbReference type="InterPro" id="IPR052710">
    <property type="entry name" value="CAAX_protease"/>
</dbReference>
<evidence type="ECO:0000259" key="2">
    <source>
        <dbReference type="Pfam" id="PF02517"/>
    </source>
</evidence>
<dbReference type="RefSeq" id="WP_109747376.1">
    <property type="nucleotide sequence ID" value="NZ_CABJAT010000008.1"/>
</dbReference>
<dbReference type="PANTHER" id="PTHR36435">
    <property type="entry name" value="SLR1288 PROTEIN"/>
    <property type="match status" value="1"/>
</dbReference>
<protein>
    <recommendedName>
        <fullName evidence="2">CAAX prenyl protease 2/Lysostaphin resistance protein A-like domain-containing protein</fullName>
    </recommendedName>
</protein>
<feature type="domain" description="CAAX prenyl protease 2/Lysostaphin resistance protein A-like" evidence="2">
    <location>
        <begin position="112"/>
        <end position="199"/>
    </location>
</feature>
<organism evidence="3 4">
    <name type="scientific">Murimonas intestini</name>
    <dbReference type="NCBI Taxonomy" id="1337051"/>
    <lineage>
        <taxon>Bacteria</taxon>
        <taxon>Bacillati</taxon>
        <taxon>Bacillota</taxon>
        <taxon>Clostridia</taxon>
        <taxon>Lachnospirales</taxon>
        <taxon>Lachnospiraceae</taxon>
        <taxon>Murimonas</taxon>
    </lineage>
</organism>
<evidence type="ECO:0000313" key="3">
    <source>
        <dbReference type="EMBL" id="PWJ74036.1"/>
    </source>
</evidence>
<dbReference type="EMBL" id="QGGY01000010">
    <property type="protein sequence ID" value="PWJ74036.1"/>
    <property type="molecule type" value="Genomic_DNA"/>
</dbReference>
<dbReference type="Proteomes" id="UP000245412">
    <property type="component" value="Unassembled WGS sequence"/>
</dbReference>
<feature type="transmembrane region" description="Helical" evidence="1">
    <location>
        <begin position="146"/>
        <end position="170"/>
    </location>
</feature>
<keyword evidence="1" id="KW-1133">Transmembrane helix</keyword>
<name>A0AB73T1N5_9FIRM</name>
<feature type="transmembrane region" description="Helical" evidence="1">
    <location>
        <begin position="12"/>
        <end position="28"/>
    </location>
</feature>
<dbReference type="GO" id="GO:0004175">
    <property type="term" value="F:endopeptidase activity"/>
    <property type="evidence" value="ECO:0007669"/>
    <property type="project" value="UniProtKB-ARBA"/>
</dbReference>
<evidence type="ECO:0000313" key="4">
    <source>
        <dbReference type="Proteomes" id="UP000245412"/>
    </source>
</evidence>
<feature type="transmembrane region" description="Helical" evidence="1">
    <location>
        <begin position="72"/>
        <end position="94"/>
    </location>
</feature>
<dbReference type="GO" id="GO:0080120">
    <property type="term" value="P:CAAX-box protein maturation"/>
    <property type="evidence" value="ECO:0007669"/>
    <property type="project" value="UniProtKB-ARBA"/>
</dbReference>
<dbReference type="AlphaFoldDB" id="A0AB73T1N5"/>
<dbReference type="Pfam" id="PF02517">
    <property type="entry name" value="Rce1-like"/>
    <property type="match status" value="1"/>
</dbReference>
<accession>A0AB73T1N5</accession>
<feature type="transmembrane region" description="Helical" evidence="1">
    <location>
        <begin position="34"/>
        <end position="51"/>
    </location>
</feature>
<reference evidence="3 4" key="1">
    <citation type="submission" date="2018-05" db="EMBL/GenBank/DDBJ databases">
        <authorList>
            <person name="Goeker M."/>
            <person name="Huntemann M."/>
            <person name="Clum A."/>
            <person name="Pillay M."/>
            <person name="Palaniappan K."/>
            <person name="Varghese N."/>
            <person name="Mikhailova N."/>
            <person name="Stamatis D."/>
            <person name="Reddy T."/>
            <person name="Daum C."/>
            <person name="Shapiro N."/>
            <person name="Ivanova N."/>
            <person name="Kyrpides N."/>
            <person name="Woyke T."/>
        </authorList>
    </citation>
    <scope>NUCLEOTIDE SEQUENCE [LARGE SCALE GENOMIC DNA]</scope>
    <source>
        <strain evidence="3 4">DSM 26524</strain>
    </source>
</reference>
<sequence length="209" mass="23286">MLYNLVDSIYPMLIYYVAGSVLYILLGTALGDTLVTALTALVMLPVVLWLYSRDKKMGKIRIKKAEYKAWTYILIVVGAVIISQAFTWIMNLAGVTQTFSNEAQESLMAGALVVQIAGFGLIAPVTEELIFRGLLYGRMKAFLKGYQAVLLSSAIFALYHGNMVQIIYAFPMGLILIYVYEKWGDLKAPIVFHMAANLVSVLINAFYKM</sequence>
<gene>
    <name evidence="3" type="ORF">C7383_11076</name>
</gene>